<dbReference type="RefSeq" id="WP_166843589.1">
    <property type="nucleotide sequence ID" value="NZ_JAAONY010000005.1"/>
</dbReference>
<name>A0A7X0JX31_9GAMM</name>
<feature type="signal peptide" evidence="1">
    <location>
        <begin position="1"/>
        <end position="21"/>
    </location>
</feature>
<gene>
    <name evidence="2" type="ORF">HNR48_004172</name>
</gene>
<dbReference type="Proteomes" id="UP000528457">
    <property type="component" value="Unassembled WGS sequence"/>
</dbReference>
<dbReference type="InParanoid" id="A0A7X0JX31"/>
<reference evidence="2 3" key="1">
    <citation type="submission" date="2020-08" db="EMBL/GenBank/DDBJ databases">
        <title>Genomic Encyclopedia of Type Strains, Phase IV (KMG-IV): sequencing the most valuable type-strain genomes for metagenomic binning, comparative biology and taxonomic classification.</title>
        <authorList>
            <person name="Goeker M."/>
        </authorList>
    </citation>
    <scope>NUCLEOTIDE SEQUENCE [LARGE SCALE GENOMIC DNA]</scope>
    <source>
        <strain evidence="2 3">DSM 22368</strain>
    </source>
</reference>
<comment type="caution">
    <text evidence="2">The sequence shown here is derived from an EMBL/GenBank/DDBJ whole genome shotgun (WGS) entry which is preliminary data.</text>
</comment>
<sequence>MLKLNKTLFAATLLASSLSFAGEWKGEGDLGYNSVAGNSESEALAVKLLIAYVQNDWTHKAEFTANTASTDDKTSAEAYSFNFNSRYEFNADVYGFGNYRYQDDRFSAFEYQSSIAAGVGYHFINTEETILDGEIGAGFRSSERRDTQKKEDEAIILGKLTFKQQITDTTKFESYLLTEAGDENTYVEGEVALKVAMTEQLALKVAYLAKHNTDVSPGTEKTDRYTTVSLNYNF</sequence>
<evidence type="ECO:0000313" key="3">
    <source>
        <dbReference type="Proteomes" id="UP000528457"/>
    </source>
</evidence>
<organism evidence="2 3">
    <name type="scientific">Pseudoteredinibacter isoporae</name>
    <dbReference type="NCBI Taxonomy" id="570281"/>
    <lineage>
        <taxon>Bacteria</taxon>
        <taxon>Pseudomonadati</taxon>
        <taxon>Pseudomonadota</taxon>
        <taxon>Gammaproteobacteria</taxon>
        <taxon>Cellvibrionales</taxon>
        <taxon>Cellvibrionaceae</taxon>
        <taxon>Pseudoteredinibacter</taxon>
    </lineage>
</organism>
<accession>A0A7X0JX31</accession>
<protein>
    <submittedName>
        <fullName evidence="2">Putative salt-induced outer membrane protein</fullName>
    </submittedName>
</protein>
<evidence type="ECO:0000256" key="1">
    <source>
        <dbReference type="SAM" id="SignalP"/>
    </source>
</evidence>
<dbReference type="AlphaFoldDB" id="A0A7X0JX31"/>
<dbReference type="EMBL" id="JACHHT010000005">
    <property type="protein sequence ID" value="MBB6523857.1"/>
    <property type="molecule type" value="Genomic_DNA"/>
</dbReference>
<keyword evidence="3" id="KW-1185">Reference proteome</keyword>
<feature type="chain" id="PRO_5030836088" evidence="1">
    <location>
        <begin position="22"/>
        <end position="234"/>
    </location>
</feature>
<dbReference type="FunCoup" id="A0A7X0JX31">
    <property type="interactions" value="19"/>
</dbReference>
<proteinExistence type="predicted"/>
<dbReference type="Pfam" id="PF04338">
    <property type="entry name" value="DUF481"/>
    <property type="match status" value="1"/>
</dbReference>
<evidence type="ECO:0000313" key="2">
    <source>
        <dbReference type="EMBL" id="MBB6523857.1"/>
    </source>
</evidence>
<keyword evidence="1" id="KW-0732">Signal</keyword>
<dbReference type="InterPro" id="IPR007433">
    <property type="entry name" value="DUF481"/>
</dbReference>